<proteinExistence type="inferred from homology"/>
<comment type="cofactor">
    <cofactor evidence="11">
        <name>thiamine diphosphate</name>
        <dbReference type="ChEBI" id="CHEBI:58937"/>
    </cofactor>
    <text evidence="11">Binds 1 thiamine pyrophosphate per subunit.</text>
</comment>
<keyword evidence="10 11" id="KW-0100">Branched-chain amino acid biosynthesis</keyword>
<dbReference type="Gene3D" id="3.40.50.1220">
    <property type="entry name" value="TPP-binding domain"/>
    <property type="match status" value="1"/>
</dbReference>
<dbReference type="InterPro" id="IPR045229">
    <property type="entry name" value="TPP_enz"/>
</dbReference>
<evidence type="ECO:0000256" key="4">
    <source>
        <dbReference type="ARBA" id="ARBA00013145"/>
    </source>
</evidence>
<keyword evidence="5 11" id="KW-0028">Amino-acid biosynthesis</keyword>
<dbReference type="GO" id="GO:0030976">
    <property type="term" value="F:thiamine pyrophosphate binding"/>
    <property type="evidence" value="ECO:0007669"/>
    <property type="project" value="UniProtKB-UniRule"/>
</dbReference>
<dbReference type="CDD" id="cd02015">
    <property type="entry name" value="TPP_AHAS"/>
    <property type="match status" value="1"/>
</dbReference>
<evidence type="ECO:0000256" key="1">
    <source>
        <dbReference type="ARBA" id="ARBA00004974"/>
    </source>
</evidence>
<comment type="cofactor">
    <cofactor evidence="11">
        <name>Mg(2+)</name>
        <dbReference type="ChEBI" id="CHEBI:18420"/>
    </cofactor>
    <text evidence="11">Binds 1 Mg(2+) ion per subunit.</text>
</comment>
<dbReference type="PROSITE" id="PS00187">
    <property type="entry name" value="TPP_ENZYMES"/>
    <property type="match status" value="1"/>
</dbReference>
<keyword evidence="7 11" id="KW-0479">Metal-binding</keyword>
<dbReference type="PANTHER" id="PTHR18968">
    <property type="entry name" value="THIAMINE PYROPHOSPHATE ENZYMES"/>
    <property type="match status" value="1"/>
</dbReference>
<dbReference type="CDD" id="cd07035">
    <property type="entry name" value="TPP_PYR_POX_like"/>
    <property type="match status" value="1"/>
</dbReference>
<reference evidence="15 16" key="1">
    <citation type="submission" date="2019-08" db="EMBL/GenBank/DDBJ databases">
        <title>Deep-cultivation of Planctomycetes and their phenomic and genomic characterization uncovers novel biology.</title>
        <authorList>
            <person name="Wiegand S."/>
            <person name="Jogler M."/>
            <person name="Boedeker C."/>
            <person name="Pinto D."/>
            <person name="Vollmers J."/>
            <person name="Rivas-Marin E."/>
            <person name="Kohn T."/>
            <person name="Peeters S.H."/>
            <person name="Heuer A."/>
            <person name="Rast P."/>
            <person name="Oberbeckmann S."/>
            <person name="Bunk B."/>
            <person name="Jeske O."/>
            <person name="Meyerdierks A."/>
            <person name="Storesund J.E."/>
            <person name="Kallscheuer N."/>
            <person name="Luecker S."/>
            <person name="Lage O.M."/>
            <person name="Pohl T."/>
            <person name="Merkel B.J."/>
            <person name="Hornburger P."/>
            <person name="Mueller R.-W."/>
            <person name="Bruemmer F."/>
            <person name="Labrenz M."/>
            <person name="Spormann A.M."/>
            <person name="Op den Camp H."/>
            <person name="Overmann J."/>
            <person name="Amann R."/>
            <person name="Jetten M.S.M."/>
            <person name="Mascher T."/>
            <person name="Medema M.H."/>
            <person name="Devos D.P."/>
            <person name="Kaster A.-K."/>
            <person name="Ovreas L."/>
            <person name="Rohde M."/>
            <person name="Galperin M.Y."/>
            <person name="Jogler C."/>
        </authorList>
    </citation>
    <scope>NUCLEOTIDE SEQUENCE [LARGE SCALE GENOMIC DNA]</scope>
    <source>
        <strain evidence="15 16">Pr1d</strain>
    </source>
</reference>
<evidence type="ECO:0000256" key="3">
    <source>
        <dbReference type="ARBA" id="ARBA00007812"/>
    </source>
</evidence>
<protein>
    <recommendedName>
        <fullName evidence="4 11">Acetolactate synthase</fullName>
        <ecNumber evidence="4 11">2.2.1.6</ecNumber>
    </recommendedName>
</protein>
<dbReference type="EMBL" id="CP042913">
    <property type="protein sequence ID" value="QEG37879.1"/>
    <property type="molecule type" value="Genomic_DNA"/>
</dbReference>
<dbReference type="UniPathway" id="UPA00047">
    <property type="reaction ID" value="UER00055"/>
</dbReference>
<dbReference type="Pfam" id="PF00205">
    <property type="entry name" value="TPP_enzyme_M"/>
    <property type="match status" value="1"/>
</dbReference>
<dbReference type="AlphaFoldDB" id="A0A5B9QIQ0"/>
<evidence type="ECO:0000259" key="14">
    <source>
        <dbReference type="Pfam" id="PF02776"/>
    </source>
</evidence>
<evidence type="ECO:0000256" key="5">
    <source>
        <dbReference type="ARBA" id="ARBA00022605"/>
    </source>
</evidence>
<dbReference type="Pfam" id="PF02776">
    <property type="entry name" value="TPP_enzyme_N"/>
    <property type="match status" value="1"/>
</dbReference>
<name>A0A5B9QIQ0_9BACT</name>
<dbReference type="GO" id="GO:0003984">
    <property type="term" value="F:acetolactate synthase activity"/>
    <property type="evidence" value="ECO:0007669"/>
    <property type="project" value="UniProtKB-EC"/>
</dbReference>
<dbReference type="PANTHER" id="PTHR18968:SF13">
    <property type="entry name" value="ACETOLACTATE SYNTHASE CATALYTIC SUBUNIT, MITOCHONDRIAL"/>
    <property type="match status" value="1"/>
</dbReference>
<keyword evidence="9 11" id="KW-0786">Thiamine pyrophosphate</keyword>
<dbReference type="NCBIfam" id="TIGR00118">
    <property type="entry name" value="acolac_lg"/>
    <property type="match status" value="1"/>
</dbReference>
<dbReference type="InterPro" id="IPR012001">
    <property type="entry name" value="Thiamin_PyroP_enz_TPP-bd_dom"/>
</dbReference>
<gene>
    <name evidence="15" type="primary">ilvB1</name>
    <name evidence="15" type="ORF">Pr1d_52270</name>
</gene>
<dbReference type="Pfam" id="PF02775">
    <property type="entry name" value="TPP_enzyme_C"/>
    <property type="match status" value="1"/>
</dbReference>
<keyword evidence="6 11" id="KW-0808">Transferase</keyword>
<dbReference type="RefSeq" id="WP_238476590.1">
    <property type="nucleotide sequence ID" value="NZ_CP042913.1"/>
</dbReference>
<dbReference type="KEGG" id="bgok:Pr1d_52270"/>
<organism evidence="15 16">
    <name type="scientific">Bythopirellula goksoeyrii</name>
    <dbReference type="NCBI Taxonomy" id="1400387"/>
    <lineage>
        <taxon>Bacteria</taxon>
        <taxon>Pseudomonadati</taxon>
        <taxon>Planctomycetota</taxon>
        <taxon>Planctomycetia</taxon>
        <taxon>Pirellulales</taxon>
        <taxon>Lacipirellulaceae</taxon>
        <taxon>Bythopirellula</taxon>
    </lineage>
</organism>
<evidence type="ECO:0000259" key="13">
    <source>
        <dbReference type="Pfam" id="PF02775"/>
    </source>
</evidence>
<feature type="domain" description="Thiamine pyrophosphate enzyme central" evidence="12">
    <location>
        <begin position="209"/>
        <end position="344"/>
    </location>
</feature>
<dbReference type="GO" id="GO:0000287">
    <property type="term" value="F:magnesium ion binding"/>
    <property type="evidence" value="ECO:0007669"/>
    <property type="project" value="UniProtKB-UniRule"/>
</dbReference>
<dbReference type="SUPFAM" id="SSF52467">
    <property type="entry name" value="DHS-like NAD/FAD-binding domain"/>
    <property type="match status" value="1"/>
</dbReference>
<evidence type="ECO:0000256" key="2">
    <source>
        <dbReference type="ARBA" id="ARBA00005025"/>
    </source>
</evidence>
<dbReference type="InterPro" id="IPR011766">
    <property type="entry name" value="TPP_enzyme_TPP-bd"/>
</dbReference>
<keyword evidence="8 11" id="KW-0460">Magnesium</keyword>
<evidence type="ECO:0000256" key="8">
    <source>
        <dbReference type="ARBA" id="ARBA00022842"/>
    </source>
</evidence>
<keyword evidence="16" id="KW-1185">Reference proteome</keyword>
<dbReference type="GO" id="GO:0009099">
    <property type="term" value="P:L-valine biosynthetic process"/>
    <property type="evidence" value="ECO:0007669"/>
    <property type="project" value="UniProtKB-UniPathway"/>
</dbReference>
<evidence type="ECO:0000259" key="12">
    <source>
        <dbReference type="Pfam" id="PF00205"/>
    </source>
</evidence>
<comment type="pathway">
    <text evidence="2 11">Amino-acid biosynthesis; L-valine biosynthesis; L-valine from pyruvate: step 1/4.</text>
</comment>
<dbReference type="InterPro" id="IPR039368">
    <property type="entry name" value="AHAS_TPP"/>
</dbReference>
<accession>A0A5B9QIQ0</accession>
<evidence type="ECO:0000256" key="7">
    <source>
        <dbReference type="ARBA" id="ARBA00022723"/>
    </source>
</evidence>
<dbReference type="FunFam" id="3.40.50.970:FF:000007">
    <property type="entry name" value="Acetolactate synthase"/>
    <property type="match status" value="1"/>
</dbReference>
<dbReference type="InterPro" id="IPR000399">
    <property type="entry name" value="TPP-bd_CS"/>
</dbReference>
<dbReference type="UniPathway" id="UPA00049">
    <property type="reaction ID" value="UER00059"/>
</dbReference>
<feature type="domain" description="Thiamine pyrophosphate enzyme N-terminal TPP-binding" evidence="14">
    <location>
        <begin position="18"/>
        <end position="129"/>
    </location>
</feature>
<dbReference type="InterPro" id="IPR012000">
    <property type="entry name" value="Thiamin_PyroP_enz_cen_dom"/>
</dbReference>
<evidence type="ECO:0000313" key="16">
    <source>
        <dbReference type="Proteomes" id="UP000323917"/>
    </source>
</evidence>
<comment type="similarity">
    <text evidence="3 11">Belongs to the TPP enzyme family.</text>
</comment>
<dbReference type="Gene3D" id="3.40.50.970">
    <property type="match status" value="2"/>
</dbReference>
<dbReference type="FunFam" id="3.40.50.1220:FF:000008">
    <property type="entry name" value="Acetolactate synthase"/>
    <property type="match status" value="1"/>
</dbReference>
<comment type="catalytic activity">
    <reaction evidence="11">
        <text>2 pyruvate + H(+) = (2S)-2-acetolactate + CO2</text>
        <dbReference type="Rhea" id="RHEA:25249"/>
        <dbReference type="ChEBI" id="CHEBI:15361"/>
        <dbReference type="ChEBI" id="CHEBI:15378"/>
        <dbReference type="ChEBI" id="CHEBI:16526"/>
        <dbReference type="ChEBI" id="CHEBI:58476"/>
        <dbReference type="EC" id="2.2.1.6"/>
    </reaction>
</comment>
<dbReference type="InterPro" id="IPR012846">
    <property type="entry name" value="Acetolactate_synth_lsu"/>
</dbReference>
<evidence type="ECO:0000256" key="9">
    <source>
        <dbReference type="ARBA" id="ARBA00023052"/>
    </source>
</evidence>
<dbReference type="GO" id="GO:0009097">
    <property type="term" value="P:isoleucine biosynthetic process"/>
    <property type="evidence" value="ECO:0007669"/>
    <property type="project" value="UniProtKB-UniPathway"/>
</dbReference>
<sequence>MATIEKQKKSTSKNDLVSGADILIQSLVNLGVETIYAYPGGASMPLHQALTRFSDKLRTILPRHEQGGGFAAQGIARSTGKVGVCMATSGPGATNLVTAIADAKLDSIPLIAITGQVPTKSIGTDAFQETPIVEVCRGITKHHYLVTDVNDVARVMKEAFLIATTGRPGPVLVDVPKNVQLDSCVPDYDADMILPGYSFDSPHARPEQIRQMAAAIKLAKRPIIYAGGGIVLSDASEELRTLVKKTGIPITTTVMGLGVYPATDDLSLDMLGMHGSVYANYAVDEADLLIALGVRFDDRVTGKVEEFCKHGKIIHVDIDASELNKNKPAHIPVCSDVKFALTELNKIVEAPEDISDWVSQCRKWKKEDPFHFDTKFPGILQQWAIQKLWEVTRELDPIIAVGVGQHQMWAAQFFKFDKPRRWLSSSGLGTMGFGLPAAMGAQTANPGRLVFDIDGDGSFQMNIQELATCFCEKLPVKVLLLNNQHLGMVMQWEDRFMQGNRAHTFLGPIDSPEATGKGDGLGPKDRYPNFVQIAKGYGCGAAFVKEKSDYEAALKEMIAYDGPYVLDVEVPYQEHVLPMIPGGHTVRDIIKS</sequence>
<dbReference type="Proteomes" id="UP000323917">
    <property type="component" value="Chromosome"/>
</dbReference>
<evidence type="ECO:0000256" key="10">
    <source>
        <dbReference type="ARBA" id="ARBA00023304"/>
    </source>
</evidence>
<dbReference type="GO" id="GO:0005948">
    <property type="term" value="C:acetolactate synthase complex"/>
    <property type="evidence" value="ECO:0007669"/>
    <property type="project" value="TreeGrafter"/>
</dbReference>
<dbReference type="GO" id="GO:0050660">
    <property type="term" value="F:flavin adenine dinucleotide binding"/>
    <property type="evidence" value="ECO:0007669"/>
    <property type="project" value="InterPro"/>
</dbReference>
<dbReference type="InterPro" id="IPR029061">
    <property type="entry name" value="THDP-binding"/>
</dbReference>
<dbReference type="EC" id="2.2.1.6" evidence="4 11"/>
<dbReference type="InterPro" id="IPR029035">
    <property type="entry name" value="DHS-like_NAD/FAD-binding_dom"/>
</dbReference>
<evidence type="ECO:0000256" key="6">
    <source>
        <dbReference type="ARBA" id="ARBA00022679"/>
    </source>
</evidence>
<evidence type="ECO:0000313" key="15">
    <source>
        <dbReference type="EMBL" id="QEG37879.1"/>
    </source>
</evidence>
<feature type="domain" description="Thiamine pyrophosphate enzyme TPP-binding" evidence="13">
    <location>
        <begin position="402"/>
        <end position="568"/>
    </location>
</feature>
<evidence type="ECO:0000256" key="11">
    <source>
        <dbReference type="RuleBase" id="RU003591"/>
    </source>
</evidence>
<dbReference type="SUPFAM" id="SSF52518">
    <property type="entry name" value="Thiamin diphosphate-binding fold (THDP-binding)"/>
    <property type="match status" value="2"/>
</dbReference>
<comment type="pathway">
    <text evidence="1 11">Amino-acid biosynthesis; L-isoleucine biosynthesis; L-isoleucine from 2-oxobutanoate: step 1/4.</text>
</comment>